<evidence type="ECO:0000259" key="8">
    <source>
        <dbReference type="PROSITE" id="PS50811"/>
    </source>
</evidence>
<keyword evidence="3" id="KW-0805">Transcription regulation</keyword>
<feature type="compositionally biased region" description="Basic residues" evidence="7">
    <location>
        <begin position="274"/>
        <end position="284"/>
    </location>
</feature>
<dbReference type="PROSITE" id="PS50811">
    <property type="entry name" value="WRKY"/>
    <property type="match status" value="1"/>
</dbReference>
<keyword evidence="4 9" id="KW-0238">DNA-binding</keyword>
<keyword evidence="6" id="KW-0539">Nucleus</keyword>
<dbReference type="Gene3D" id="2.20.25.80">
    <property type="entry name" value="WRKY domain"/>
    <property type="match status" value="1"/>
</dbReference>
<dbReference type="AlphaFoldDB" id="A0A1R3G628"/>
<dbReference type="PANTHER" id="PTHR31221:SF360">
    <property type="entry name" value="WRKY DOMAIN-CONTAINING PROTEIN"/>
    <property type="match status" value="1"/>
</dbReference>
<gene>
    <name evidence="9" type="ORF">COLO4_36700</name>
</gene>
<dbReference type="SMART" id="SM00774">
    <property type="entry name" value="WRKY"/>
    <property type="match status" value="1"/>
</dbReference>
<feature type="region of interest" description="Disordered" evidence="7">
    <location>
        <begin position="274"/>
        <end position="308"/>
    </location>
</feature>
<sequence length="391" mass="41961">MEEQILASSSSSAAAATQHVQPTCDSSGSSAAAGARYKLVAPAELPISRSACITIPPGLSPPLLEPPILLSDVKAEPSPTTGSLIKPQAIHASVASSTFSATALCSNAFDDTPSSSFEFRPYPRSNMAPAELNHQRSEPFLQIQGEEQTVSFNSSTSVKSEMVGASNELSLSLPVHAAASVTTAPADVDVVELNQIGNPNSGIQLGQSDQKGGGTSVPSDDGYNWRKYGLKHVKGSEFPRSYFKCTHPDCAVKKKIERSHDGQIAEIIYKGSHVHPRPQPRRRYTSANNIMSGQEERSDKVSSLTGGDGKSGMHILANQSDFRDIVVGFSTMCLAKKTHIFTNRHVVAYSFHQQHRENPIKVSFGSIIFIVCTAFSNYQGRSQEILEGAAE</sequence>
<dbReference type="GO" id="GO:0043565">
    <property type="term" value="F:sequence-specific DNA binding"/>
    <property type="evidence" value="ECO:0007669"/>
    <property type="project" value="InterPro"/>
</dbReference>
<dbReference type="InterPro" id="IPR036576">
    <property type="entry name" value="WRKY_dom_sf"/>
</dbReference>
<evidence type="ECO:0000313" key="10">
    <source>
        <dbReference type="Proteomes" id="UP000187203"/>
    </source>
</evidence>
<feature type="compositionally biased region" description="Low complexity" evidence="7">
    <location>
        <begin position="7"/>
        <end position="16"/>
    </location>
</feature>
<dbReference type="GO" id="GO:0003700">
    <property type="term" value="F:DNA-binding transcription factor activity"/>
    <property type="evidence" value="ECO:0007669"/>
    <property type="project" value="InterPro"/>
</dbReference>
<dbReference type="OrthoDB" id="1918969at2759"/>
<evidence type="ECO:0000313" key="9">
    <source>
        <dbReference type="EMBL" id="OMO53548.1"/>
    </source>
</evidence>
<dbReference type="EMBL" id="AWUE01023512">
    <property type="protein sequence ID" value="OMO53548.1"/>
    <property type="molecule type" value="Genomic_DNA"/>
</dbReference>
<dbReference type="STRING" id="93759.A0A1R3G628"/>
<dbReference type="GO" id="GO:0005634">
    <property type="term" value="C:nucleus"/>
    <property type="evidence" value="ECO:0007669"/>
    <property type="project" value="UniProtKB-SubCell"/>
</dbReference>
<keyword evidence="2" id="KW-0677">Repeat</keyword>
<organism evidence="9 10">
    <name type="scientific">Corchorus olitorius</name>
    <dbReference type="NCBI Taxonomy" id="93759"/>
    <lineage>
        <taxon>Eukaryota</taxon>
        <taxon>Viridiplantae</taxon>
        <taxon>Streptophyta</taxon>
        <taxon>Embryophyta</taxon>
        <taxon>Tracheophyta</taxon>
        <taxon>Spermatophyta</taxon>
        <taxon>Magnoliopsida</taxon>
        <taxon>eudicotyledons</taxon>
        <taxon>Gunneridae</taxon>
        <taxon>Pentapetalae</taxon>
        <taxon>rosids</taxon>
        <taxon>malvids</taxon>
        <taxon>Malvales</taxon>
        <taxon>Malvaceae</taxon>
        <taxon>Grewioideae</taxon>
        <taxon>Apeibeae</taxon>
        <taxon>Corchorus</taxon>
    </lineage>
</organism>
<comment type="subcellular location">
    <subcellularLocation>
        <location evidence="1">Nucleus</location>
    </subcellularLocation>
</comment>
<name>A0A1R3G628_9ROSI</name>
<proteinExistence type="predicted"/>
<feature type="compositionally biased region" description="Polar residues" evidence="7">
    <location>
        <begin position="199"/>
        <end position="210"/>
    </location>
</feature>
<accession>A0A1R3G628</accession>
<dbReference type="InterPro" id="IPR003657">
    <property type="entry name" value="WRKY_dom"/>
</dbReference>
<dbReference type="InterPro" id="IPR044810">
    <property type="entry name" value="WRKY_plant"/>
</dbReference>
<dbReference type="FunFam" id="2.20.25.80:FF:000006">
    <property type="entry name" value="WRKY transcription factor"/>
    <property type="match status" value="1"/>
</dbReference>
<feature type="region of interest" description="Disordered" evidence="7">
    <location>
        <begin position="1"/>
        <end position="30"/>
    </location>
</feature>
<protein>
    <submittedName>
        <fullName evidence="9">DNA-binding WRKY</fullName>
    </submittedName>
</protein>
<dbReference type="Proteomes" id="UP000187203">
    <property type="component" value="Unassembled WGS sequence"/>
</dbReference>
<evidence type="ECO:0000256" key="3">
    <source>
        <dbReference type="ARBA" id="ARBA00023015"/>
    </source>
</evidence>
<comment type="caution">
    <text evidence="9">The sequence shown here is derived from an EMBL/GenBank/DDBJ whole genome shotgun (WGS) entry which is preliminary data.</text>
</comment>
<evidence type="ECO:0000256" key="6">
    <source>
        <dbReference type="ARBA" id="ARBA00023242"/>
    </source>
</evidence>
<dbReference type="SUPFAM" id="SSF118290">
    <property type="entry name" value="WRKY DNA-binding domain"/>
    <property type="match status" value="1"/>
</dbReference>
<evidence type="ECO:0000256" key="5">
    <source>
        <dbReference type="ARBA" id="ARBA00023163"/>
    </source>
</evidence>
<keyword evidence="5" id="KW-0804">Transcription</keyword>
<evidence type="ECO:0000256" key="2">
    <source>
        <dbReference type="ARBA" id="ARBA00022737"/>
    </source>
</evidence>
<evidence type="ECO:0000256" key="1">
    <source>
        <dbReference type="ARBA" id="ARBA00004123"/>
    </source>
</evidence>
<dbReference type="Pfam" id="PF03106">
    <property type="entry name" value="WRKY"/>
    <property type="match status" value="1"/>
</dbReference>
<evidence type="ECO:0000256" key="7">
    <source>
        <dbReference type="SAM" id="MobiDB-lite"/>
    </source>
</evidence>
<keyword evidence="10" id="KW-1185">Reference proteome</keyword>
<reference evidence="10" key="1">
    <citation type="submission" date="2013-09" db="EMBL/GenBank/DDBJ databases">
        <title>Corchorus olitorius genome sequencing.</title>
        <authorList>
            <person name="Alam M."/>
            <person name="Haque M.S."/>
            <person name="Islam M.S."/>
            <person name="Emdad E.M."/>
            <person name="Islam M.M."/>
            <person name="Ahmed B."/>
            <person name="Halim A."/>
            <person name="Hossen Q.M.M."/>
            <person name="Hossain M.Z."/>
            <person name="Ahmed R."/>
            <person name="Khan M.M."/>
            <person name="Islam R."/>
            <person name="Rashid M.M."/>
            <person name="Khan S.A."/>
            <person name="Rahman M.S."/>
            <person name="Alam M."/>
            <person name="Yahiya A.S."/>
            <person name="Khan M.S."/>
            <person name="Azam M.S."/>
            <person name="Haque T."/>
            <person name="Lashkar M.Z.H."/>
            <person name="Akhand A.I."/>
            <person name="Morshed G."/>
            <person name="Roy S."/>
            <person name="Uddin K.S."/>
            <person name="Rabeya T."/>
            <person name="Hossain A.S."/>
            <person name="Chowdhury A."/>
            <person name="Snigdha A.R."/>
            <person name="Mortoza M.S."/>
            <person name="Matin S.A."/>
            <person name="Hoque S.M.E."/>
            <person name="Islam M.K."/>
            <person name="Roy D.K."/>
            <person name="Haider R."/>
            <person name="Moosa M.M."/>
            <person name="Elias S.M."/>
            <person name="Hasan A.M."/>
            <person name="Jahan S."/>
            <person name="Shafiuddin M."/>
            <person name="Mahmood N."/>
            <person name="Shommy N.S."/>
        </authorList>
    </citation>
    <scope>NUCLEOTIDE SEQUENCE [LARGE SCALE GENOMIC DNA]</scope>
    <source>
        <strain evidence="10">cv. O-4</strain>
    </source>
</reference>
<evidence type="ECO:0000256" key="4">
    <source>
        <dbReference type="ARBA" id="ARBA00023125"/>
    </source>
</evidence>
<dbReference type="PANTHER" id="PTHR31221">
    <property type="entry name" value="WRKY TRANSCRIPTION FACTOR PROTEIN 1-RELATED"/>
    <property type="match status" value="1"/>
</dbReference>
<feature type="domain" description="WRKY" evidence="8">
    <location>
        <begin position="220"/>
        <end position="278"/>
    </location>
</feature>
<feature type="region of interest" description="Disordered" evidence="7">
    <location>
        <begin position="199"/>
        <end position="220"/>
    </location>
</feature>